<feature type="compositionally biased region" description="Polar residues" evidence="5">
    <location>
        <begin position="174"/>
        <end position="184"/>
    </location>
</feature>
<protein>
    <submittedName>
        <fullName evidence="10">Nodulation protein NfeD</fullName>
    </submittedName>
</protein>
<dbReference type="Pfam" id="PF25145">
    <property type="entry name" value="NfeD1b_N"/>
    <property type="match status" value="1"/>
</dbReference>
<evidence type="ECO:0000256" key="2">
    <source>
        <dbReference type="ARBA" id="ARBA00022692"/>
    </source>
</evidence>
<dbReference type="Gene3D" id="2.40.50.140">
    <property type="entry name" value="Nucleic acid-binding proteins"/>
    <property type="match status" value="1"/>
</dbReference>
<feature type="domain" description="NfeD integral membrane" evidence="8">
    <location>
        <begin position="285"/>
        <end position="399"/>
    </location>
</feature>
<dbReference type="InterPro" id="IPR052165">
    <property type="entry name" value="Membrane_assoc_protease"/>
</dbReference>
<accession>A0ABT5U6Z4</accession>
<evidence type="ECO:0000313" key="10">
    <source>
        <dbReference type="EMBL" id="MDE1461218.1"/>
    </source>
</evidence>
<comment type="caution">
    <text evidence="10">The sequence shown here is derived from an EMBL/GenBank/DDBJ whole genome shotgun (WGS) entry which is preliminary data.</text>
</comment>
<evidence type="ECO:0000259" key="9">
    <source>
        <dbReference type="Pfam" id="PF25145"/>
    </source>
</evidence>
<organism evidence="10 11">
    <name type="scientific">Spartinivicinus poritis</name>
    <dbReference type="NCBI Taxonomy" id="2994640"/>
    <lineage>
        <taxon>Bacteria</taxon>
        <taxon>Pseudomonadati</taxon>
        <taxon>Pseudomonadota</taxon>
        <taxon>Gammaproteobacteria</taxon>
        <taxon>Oceanospirillales</taxon>
        <taxon>Zooshikellaceae</taxon>
        <taxon>Spartinivicinus</taxon>
    </lineage>
</organism>
<dbReference type="SUPFAM" id="SSF141322">
    <property type="entry name" value="NfeD domain-like"/>
    <property type="match status" value="1"/>
</dbReference>
<dbReference type="RefSeq" id="WP_274687586.1">
    <property type="nucleotide sequence ID" value="NZ_JAPMOU010000004.1"/>
</dbReference>
<dbReference type="Gene3D" id="3.90.226.10">
    <property type="entry name" value="2-enoyl-CoA Hydratase, Chain A, domain 1"/>
    <property type="match status" value="1"/>
</dbReference>
<feature type="region of interest" description="Disordered" evidence="5">
    <location>
        <begin position="151"/>
        <end position="184"/>
    </location>
</feature>
<keyword evidence="2 6" id="KW-0812">Transmembrane</keyword>
<name>A0ABT5U6Z4_9GAMM</name>
<comment type="subcellular location">
    <subcellularLocation>
        <location evidence="1">Membrane</location>
        <topology evidence="1">Multi-pass membrane protein</topology>
    </subcellularLocation>
</comment>
<dbReference type="CDD" id="cd07020">
    <property type="entry name" value="Clp_protease_NfeD_1"/>
    <property type="match status" value="1"/>
</dbReference>
<dbReference type="InterPro" id="IPR012340">
    <property type="entry name" value="NA-bd_OB-fold"/>
</dbReference>
<evidence type="ECO:0000256" key="4">
    <source>
        <dbReference type="ARBA" id="ARBA00023136"/>
    </source>
</evidence>
<sequence>MRTHVKVLCYVKRLFALLLLFFLTQIVAVTSLEATETTEGDVTPIQQAVWVLEVKGAIGPASADYIIRGVEDAAVANASLVVLLLDTPGGLDMAMRDIVQAILASKVPVATFVYPKGARAASAGTFILYASHIAVMAPATSLGAATPVQIGAPQVPKQTEKEEQNKATDKEGNKQQPADAQTTMQRKQINDAVAYIKGLAKERNRNSEWAEQAVRNAASLTAKEALKKNVIDLIANDVADLIKQLHLKKVAVNESKVLLEVAGKPLHYVKPDWRNRFLQVITDPNIAYILMLIGLYGLILEFYNPGIGVAGITGAICLLLAAYAFQMLPFNWTGFGLIILGALLMLAEAFSPSFGILGIGGVIAFVLGSIMLVDSPEVPYQVGLPVIAAFTLVSILLFMVTLRLLIMSRRQPVVSGITTIVGRSGIVINNFNDQGMVKVDGELWKAVTDTPLKQGEKITVKAVNGLILTVERGDN</sequence>
<dbReference type="InterPro" id="IPR056738">
    <property type="entry name" value="NfeD1b_N"/>
</dbReference>
<dbReference type="PANTHER" id="PTHR33507">
    <property type="entry name" value="INNER MEMBRANE PROTEIN YBBJ"/>
    <property type="match status" value="1"/>
</dbReference>
<evidence type="ECO:0000256" key="6">
    <source>
        <dbReference type="SAM" id="Phobius"/>
    </source>
</evidence>
<evidence type="ECO:0000256" key="1">
    <source>
        <dbReference type="ARBA" id="ARBA00004141"/>
    </source>
</evidence>
<proteinExistence type="predicted"/>
<evidence type="ECO:0000313" key="11">
    <source>
        <dbReference type="Proteomes" id="UP001528823"/>
    </source>
</evidence>
<evidence type="ECO:0000259" key="8">
    <source>
        <dbReference type="Pfam" id="PF24961"/>
    </source>
</evidence>
<dbReference type="SUPFAM" id="SSF52096">
    <property type="entry name" value="ClpP/crotonase"/>
    <property type="match status" value="1"/>
</dbReference>
<feature type="compositionally biased region" description="Basic and acidic residues" evidence="5">
    <location>
        <begin position="158"/>
        <end position="173"/>
    </location>
</feature>
<keyword evidence="11" id="KW-1185">Reference proteome</keyword>
<feature type="transmembrane region" description="Helical" evidence="6">
    <location>
        <begin position="306"/>
        <end position="324"/>
    </location>
</feature>
<reference evidence="10 11" key="1">
    <citation type="submission" date="2022-11" db="EMBL/GenBank/DDBJ databases">
        <title>Spartinivicinus poritis sp. nov., isolated from scleractinian coral Porites lutea.</title>
        <authorList>
            <person name="Zhang G."/>
            <person name="Cai L."/>
            <person name="Wei Q."/>
        </authorList>
    </citation>
    <scope>NUCLEOTIDE SEQUENCE [LARGE SCALE GENOMIC DNA]</scope>
    <source>
        <strain evidence="10 11">A2-2</strain>
    </source>
</reference>
<evidence type="ECO:0000259" key="7">
    <source>
        <dbReference type="Pfam" id="PF01957"/>
    </source>
</evidence>
<evidence type="ECO:0000256" key="5">
    <source>
        <dbReference type="SAM" id="MobiDB-lite"/>
    </source>
</evidence>
<dbReference type="EMBL" id="JAPMOU010000004">
    <property type="protein sequence ID" value="MDE1461218.1"/>
    <property type="molecule type" value="Genomic_DNA"/>
</dbReference>
<dbReference type="InterPro" id="IPR002810">
    <property type="entry name" value="NfeD-like_C"/>
</dbReference>
<dbReference type="Pfam" id="PF24961">
    <property type="entry name" value="NfeD_membrane"/>
    <property type="match status" value="1"/>
</dbReference>
<evidence type="ECO:0000256" key="3">
    <source>
        <dbReference type="ARBA" id="ARBA00022989"/>
    </source>
</evidence>
<feature type="transmembrane region" description="Helical" evidence="6">
    <location>
        <begin position="277"/>
        <end position="299"/>
    </location>
</feature>
<dbReference type="InterPro" id="IPR029045">
    <property type="entry name" value="ClpP/crotonase-like_dom_sf"/>
</dbReference>
<dbReference type="InterPro" id="IPR056739">
    <property type="entry name" value="NfeD_membrane"/>
</dbReference>
<keyword evidence="3 6" id="KW-1133">Transmembrane helix</keyword>
<dbReference type="Proteomes" id="UP001528823">
    <property type="component" value="Unassembled WGS sequence"/>
</dbReference>
<feature type="domain" description="NfeD-like C-terminal" evidence="7">
    <location>
        <begin position="420"/>
        <end position="472"/>
    </location>
</feature>
<dbReference type="Pfam" id="PF01957">
    <property type="entry name" value="NfeD"/>
    <property type="match status" value="1"/>
</dbReference>
<gene>
    <name evidence="10" type="ORF">ORQ98_04490</name>
</gene>
<feature type="transmembrane region" description="Helical" evidence="6">
    <location>
        <begin position="354"/>
        <end position="373"/>
    </location>
</feature>
<feature type="transmembrane region" description="Helical" evidence="6">
    <location>
        <begin position="330"/>
        <end position="347"/>
    </location>
</feature>
<keyword evidence="4 6" id="KW-0472">Membrane</keyword>
<feature type="domain" description="NfeD1b N-terminal" evidence="9">
    <location>
        <begin position="49"/>
        <end position="250"/>
    </location>
</feature>
<feature type="transmembrane region" description="Helical" evidence="6">
    <location>
        <begin position="385"/>
        <end position="406"/>
    </location>
</feature>
<dbReference type="PANTHER" id="PTHR33507:SF4">
    <property type="entry name" value="NODULATION COMPETITIVENESS PROTEIN NFED"/>
    <property type="match status" value="1"/>
</dbReference>